<evidence type="ECO:0000256" key="7">
    <source>
        <dbReference type="ARBA" id="ARBA00023211"/>
    </source>
</evidence>
<feature type="binding site" evidence="9">
    <location>
        <position position="121"/>
    </location>
    <ligand>
        <name>Mn(2+)</name>
        <dbReference type="ChEBI" id="CHEBI:29035"/>
    </ligand>
</feature>
<dbReference type="InterPro" id="IPR014710">
    <property type="entry name" value="RmlC-like_jellyroll"/>
</dbReference>
<dbReference type="GO" id="GO:0048046">
    <property type="term" value="C:apoplast"/>
    <property type="evidence" value="ECO:0007669"/>
    <property type="project" value="UniProtKB-SubCell"/>
</dbReference>
<comment type="caution">
    <text evidence="12">The sequence shown here is derived from an EMBL/GenBank/DDBJ whole genome shotgun (WGS) entry which is preliminary data.</text>
</comment>
<organism evidence="12 13">
    <name type="scientific">Dillenia turbinata</name>
    <dbReference type="NCBI Taxonomy" id="194707"/>
    <lineage>
        <taxon>Eukaryota</taxon>
        <taxon>Viridiplantae</taxon>
        <taxon>Streptophyta</taxon>
        <taxon>Embryophyta</taxon>
        <taxon>Tracheophyta</taxon>
        <taxon>Spermatophyta</taxon>
        <taxon>Magnoliopsida</taxon>
        <taxon>eudicotyledons</taxon>
        <taxon>Gunneridae</taxon>
        <taxon>Pentapetalae</taxon>
        <taxon>Dilleniales</taxon>
        <taxon>Dilleniaceae</taxon>
        <taxon>Dillenia</taxon>
    </lineage>
</organism>
<keyword evidence="3 10" id="KW-0052">Apoplast</keyword>
<evidence type="ECO:0000256" key="4">
    <source>
        <dbReference type="ARBA" id="ARBA00022525"/>
    </source>
</evidence>
<dbReference type="EMBL" id="JBAMMX010000024">
    <property type="protein sequence ID" value="KAK6915982.1"/>
    <property type="molecule type" value="Genomic_DNA"/>
</dbReference>
<keyword evidence="4 10" id="KW-0964">Secreted</keyword>
<keyword evidence="5 8" id="KW-0479">Metal-binding</keyword>
<evidence type="ECO:0000313" key="12">
    <source>
        <dbReference type="EMBL" id="KAK6915982.1"/>
    </source>
</evidence>
<dbReference type="Proteomes" id="UP001370490">
    <property type="component" value="Unassembled WGS sequence"/>
</dbReference>
<comment type="subcellular location">
    <subcellularLocation>
        <location evidence="1 10">Secreted</location>
        <location evidence="1 10">Extracellular space</location>
        <location evidence="1 10">Apoplast</location>
    </subcellularLocation>
</comment>
<dbReference type="InterPro" id="IPR001929">
    <property type="entry name" value="Germin"/>
</dbReference>
<proteinExistence type="inferred from homology"/>
<dbReference type="Gene3D" id="2.60.120.10">
    <property type="entry name" value="Jelly Rolls"/>
    <property type="match status" value="1"/>
</dbReference>
<sequence>MTPEKETFDSLSSIRYEVALIAKMTLACLQSSPEVRPTMRDVSRLLSAGLPPFARPFTMITMGELLGNGKSGLHIQGNTTNAIGSKVTLVFVAQLPPLYNLGISIACLDFAISGINILHAHPCAMEIFMVLGGSIKVGFVTSNPENDLITKVLKMGDVFVFPVGLSSLPMKCWNWKC</sequence>
<dbReference type="GO" id="GO:0030145">
    <property type="term" value="F:manganese ion binding"/>
    <property type="evidence" value="ECO:0007669"/>
    <property type="project" value="UniProtKB-UniRule"/>
</dbReference>
<evidence type="ECO:0000259" key="11">
    <source>
        <dbReference type="SMART" id="SM00835"/>
    </source>
</evidence>
<keyword evidence="7 8" id="KW-0464">Manganese</keyword>
<reference evidence="12 13" key="1">
    <citation type="submission" date="2023-12" db="EMBL/GenBank/DDBJ databases">
        <title>A high-quality genome assembly for Dillenia turbinata (Dilleniales).</title>
        <authorList>
            <person name="Chanderbali A."/>
        </authorList>
    </citation>
    <scope>NUCLEOTIDE SEQUENCE [LARGE SCALE GENOMIC DNA]</scope>
    <source>
        <strain evidence="12">LSX21</strain>
        <tissue evidence="12">Leaf</tissue>
    </source>
</reference>
<evidence type="ECO:0000256" key="3">
    <source>
        <dbReference type="ARBA" id="ARBA00022523"/>
    </source>
</evidence>
<evidence type="ECO:0000256" key="1">
    <source>
        <dbReference type="ARBA" id="ARBA00004271"/>
    </source>
</evidence>
<evidence type="ECO:0000313" key="13">
    <source>
        <dbReference type="Proteomes" id="UP001370490"/>
    </source>
</evidence>
<keyword evidence="6" id="KW-1015">Disulfide bond</keyword>
<gene>
    <name evidence="12" type="ORF">RJ641_018843</name>
</gene>
<evidence type="ECO:0000256" key="8">
    <source>
        <dbReference type="PIRSR" id="PIRSR601929-1"/>
    </source>
</evidence>
<evidence type="ECO:0000256" key="5">
    <source>
        <dbReference type="ARBA" id="ARBA00022723"/>
    </source>
</evidence>
<keyword evidence="13" id="KW-1185">Reference proteome</keyword>
<evidence type="ECO:0000256" key="10">
    <source>
        <dbReference type="RuleBase" id="RU366015"/>
    </source>
</evidence>
<evidence type="ECO:0000256" key="9">
    <source>
        <dbReference type="PIRSR" id="PIRSR601929-2"/>
    </source>
</evidence>
<protein>
    <recommendedName>
        <fullName evidence="10">Germin-like protein</fullName>
    </recommendedName>
</protein>
<feature type="binding site" evidence="9">
    <location>
        <position position="126"/>
    </location>
    <ligand>
        <name>Mn(2+)</name>
        <dbReference type="ChEBI" id="CHEBI:29035"/>
    </ligand>
</feature>
<dbReference type="AlphaFoldDB" id="A0AAN8USN3"/>
<dbReference type="PRINTS" id="PR00325">
    <property type="entry name" value="GERMIN"/>
</dbReference>
<dbReference type="PANTHER" id="PTHR31238">
    <property type="entry name" value="GERMIN-LIKE PROTEIN SUBFAMILY 3 MEMBER 3"/>
    <property type="match status" value="1"/>
</dbReference>
<dbReference type="InterPro" id="IPR019780">
    <property type="entry name" value="Germin_Mn-BS"/>
</dbReference>
<dbReference type="PROSITE" id="PS00725">
    <property type="entry name" value="GERMIN"/>
    <property type="match status" value="1"/>
</dbReference>
<dbReference type="SUPFAM" id="SSF51182">
    <property type="entry name" value="RmlC-like cupins"/>
    <property type="match status" value="1"/>
</dbReference>
<feature type="binding site" evidence="9">
    <location>
        <position position="119"/>
    </location>
    <ligand>
        <name>Mn(2+)</name>
        <dbReference type="ChEBI" id="CHEBI:29035"/>
    </ligand>
</feature>
<feature type="binding site" evidence="8">
    <location>
        <position position="126"/>
    </location>
    <ligand>
        <name>oxalate</name>
        <dbReference type="ChEBI" id="CHEBI:30623"/>
    </ligand>
</feature>
<accession>A0AAN8USN3</accession>
<dbReference type="Pfam" id="PF00190">
    <property type="entry name" value="Cupin_1"/>
    <property type="match status" value="1"/>
</dbReference>
<evidence type="ECO:0000256" key="6">
    <source>
        <dbReference type="ARBA" id="ARBA00023157"/>
    </source>
</evidence>
<feature type="domain" description="Cupin type-1" evidence="11">
    <location>
        <begin position="71"/>
        <end position="174"/>
    </location>
</feature>
<evidence type="ECO:0000256" key="2">
    <source>
        <dbReference type="ARBA" id="ARBA00007456"/>
    </source>
</evidence>
<dbReference type="SMART" id="SM00835">
    <property type="entry name" value="Cupin_1"/>
    <property type="match status" value="1"/>
</dbReference>
<feature type="binding site" evidence="8">
    <location>
        <position position="121"/>
    </location>
    <ligand>
        <name>oxalate</name>
        <dbReference type="ChEBI" id="CHEBI:30623"/>
    </ligand>
</feature>
<dbReference type="InterPro" id="IPR011051">
    <property type="entry name" value="RmlC_Cupin_sf"/>
</dbReference>
<dbReference type="InterPro" id="IPR006045">
    <property type="entry name" value="Cupin_1"/>
</dbReference>
<feature type="binding site" evidence="8">
    <location>
        <position position="116"/>
    </location>
    <ligand>
        <name>oxalate</name>
        <dbReference type="ChEBI" id="CHEBI:30623"/>
    </ligand>
</feature>
<name>A0AAN8USN3_9MAGN</name>
<comment type="similarity">
    <text evidence="2 10">Belongs to the germin family.</text>
</comment>